<reference evidence="7 8" key="1">
    <citation type="submission" date="2018-10" db="EMBL/GenBank/DDBJ databases">
        <authorList>
            <person name="Chen W.-M."/>
        </authorList>
    </citation>
    <scope>NUCLEOTIDE SEQUENCE [LARGE SCALE GENOMIC DNA]</scope>
    <source>
        <strain evidence="7 8">THS-13</strain>
    </source>
</reference>
<evidence type="ECO:0000313" key="8">
    <source>
        <dbReference type="Proteomes" id="UP000282106"/>
    </source>
</evidence>
<dbReference type="AlphaFoldDB" id="A0A3N0V9V8"/>
<dbReference type="RefSeq" id="WP_123211691.1">
    <property type="nucleotide sequence ID" value="NZ_RJVO01000004.1"/>
</dbReference>
<organism evidence="7 8">
    <name type="scientific">Stagnimonas aquatica</name>
    <dbReference type="NCBI Taxonomy" id="2689987"/>
    <lineage>
        <taxon>Bacteria</taxon>
        <taxon>Pseudomonadati</taxon>
        <taxon>Pseudomonadota</taxon>
        <taxon>Gammaproteobacteria</taxon>
        <taxon>Nevskiales</taxon>
        <taxon>Nevskiaceae</taxon>
        <taxon>Stagnimonas</taxon>
    </lineage>
</organism>
<evidence type="ECO:0000256" key="4">
    <source>
        <dbReference type="ARBA" id="ARBA00023157"/>
    </source>
</evidence>
<comment type="similarity">
    <text evidence="2">Belongs to the thioredoxin family. DsbE subfamily.</text>
</comment>
<dbReference type="NCBIfam" id="TIGR00385">
    <property type="entry name" value="dsbE"/>
    <property type="match status" value="1"/>
</dbReference>
<dbReference type="InterPro" id="IPR004799">
    <property type="entry name" value="Periplasmic_diS_OxRdtase_DsbE"/>
</dbReference>
<dbReference type="GO" id="GO:0030288">
    <property type="term" value="C:outer membrane-bounded periplasmic space"/>
    <property type="evidence" value="ECO:0007669"/>
    <property type="project" value="InterPro"/>
</dbReference>
<keyword evidence="8" id="KW-1185">Reference proteome</keyword>
<name>A0A3N0V9V8_9GAMM</name>
<dbReference type="InterPro" id="IPR036249">
    <property type="entry name" value="Thioredoxin-like_sf"/>
</dbReference>
<dbReference type="FunCoup" id="A0A3N0V9V8">
    <property type="interactions" value="220"/>
</dbReference>
<dbReference type="GO" id="GO:0017004">
    <property type="term" value="P:cytochrome complex assembly"/>
    <property type="evidence" value="ECO:0007669"/>
    <property type="project" value="UniProtKB-KW"/>
</dbReference>
<dbReference type="InterPro" id="IPR013740">
    <property type="entry name" value="Redoxin"/>
</dbReference>
<comment type="caution">
    <text evidence="7">The sequence shown here is derived from an EMBL/GenBank/DDBJ whole genome shotgun (WGS) entry which is preliminary data.</text>
</comment>
<evidence type="ECO:0000256" key="2">
    <source>
        <dbReference type="ARBA" id="ARBA00007758"/>
    </source>
</evidence>
<dbReference type="Pfam" id="PF08534">
    <property type="entry name" value="Redoxin"/>
    <property type="match status" value="1"/>
</dbReference>
<dbReference type="Gene3D" id="3.40.30.10">
    <property type="entry name" value="Glutaredoxin"/>
    <property type="match status" value="1"/>
</dbReference>
<dbReference type="SUPFAM" id="SSF52833">
    <property type="entry name" value="Thioredoxin-like"/>
    <property type="match status" value="1"/>
</dbReference>
<evidence type="ECO:0000256" key="5">
    <source>
        <dbReference type="ARBA" id="ARBA00023284"/>
    </source>
</evidence>
<gene>
    <name evidence="7" type="ORF">ED208_09625</name>
</gene>
<comment type="subcellular location">
    <subcellularLocation>
        <location evidence="1">Cell inner membrane</location>
        <topology evidence="1">Single-pass membrane protein</topology>
        <orientation evidence="1">Periplasmic side</orientation>
    </subcellularLocation>
</comment>
<keyword evidence="5" id="KW-0676">Redox-active center</keyword>
<evidence type="ECO:0000313" key="7">
    <source>
        <dbReference type="EMBL" id="ROH89394.1"/>
    </source>
</evidence>
<sequence>MKYLVPIVVLLGLIALFAVGLTRDPREVPSPLVGKPAPAFALPGLGGTPAQLTPADWRGRTVLVNYFASWCAGCRVEHPLLMQLAREQGVEIVGLAYKDTDADTQAWLDRHGNPYRSVIADTAGSAGLDWGVYGVPETFVVGPDGTILYKQIGPMTPEAWETKIRPLLAGTGKS</sequence>
<dbReference type="InterPro" id="IPR050553">
    <property type="entry name" value="Thioredoxin_ResA/DsbE_sf"/>
</dbReference>
<dbReference type="CDD" id="cd03010">
    <property type="entry name" value="TlpA_like_DsbE"/>
    <property type="match status" value="1"/>
</dbReference>
<proteinExistence type="inferred from homology"/>
<accession>A0A3N0V9V8</accession>
<evidence type="ECO:0000256" key="1">
    <source>
        <dbReference type="ARBA" id="ARBA00004383"/>
    </source>
</evidence>
<dbReference type="GO" id="GO:0015036">
    <property type="term" value="F:disulfide oxidoreductase activity"/>
    <property type="evidence" value="ECO:0007669"/>
    <property type="project" value="InterPro"/>
</dbReference>
<protein>
    <submittedName>
        <fullName evidence="7">DsbE family thiol:disulfide interchange protein</fullName>
    </submittedName>
</protein>
<keyword evidence="3" id="KW-0201">Cytochrome c-type biogenesis</keyword>
<dbReference type="InParanoid" id="A0A3N0V9V8"/>
<dbReference type="PANTHER" id="PTHR42852:SF6">
    <property type="entry name" value="THIOL:DISULFIDE INTERCHANGE PROTEIN DSBE"/>
    <property type="match status" value="1"/>
</dbReference>
<dbReference type="PANTHER" id="PTHR42852">
    <property type="entry name" value="THIOL:DISULFIDE INTERCHANGE PROTEIN DSBE"/>
    <property type="match status" value="1"/>
</dbReference>
<dbReference type="EMBL" id="RJVO01000004">
    <property type="protein sequence ID" value="ROH89394.1"/>
    <property type="molecule type" value="Genomic_DNA"/>
</dbReference>
<keyword evidence="4" id="KW-1015">Disulfide bond</keyword>
<dbReference type="GO" id="GO:0005886">
    <property type="term" value="C:plasma membrane"/>
    <property type="evidence" value="ECO:0007669"/>
    <property type="project" value="UniProtKB-SubCell"/>
</dbReference>
<dbReference type="PROSITE" id="PS51352">
    <property type="entry name" value="THIOREDOXIN_2"/>
    <property type="match status" value="1"/>
</dbReference>
<feature type="domain" description="Thioredoxin" evidence="6">
    <location>
        <begin position="31"/>
        <end position="169"/>
    </location>
</feature>
<evidence type="ECO:0000256" key="3">
    <source>
        <dbReference type="ARBA" id="ARBA00022748"/>
    </source>
</evidence>
<dbReference type="InterPro" id="IPR013766">
    <property type="entry name" value="Thioredoxin_domain"/>
</dbReference>
<evidence type="ECO:0000259" key="6">
    <source>
        <dbReference type="PROSITE" id="PS51352"/>
    </source>
</evidence>
<dbReference type="Proteomes" id="UP000282106">
    <property type="component" value="Unassembled WGS sequence"/>
</dbReference>